<proteinExistence type="predicted"/>
<comment type="caution">
    <text evidence="1">The sequence shown here is derived from an EMBL/GenBank/DDBJ whole genome shotgun (WGS) entry which is preliminary data.</text>
</comment>
<dbReference type="EMBL" id="LAZR01000295">
    <property type="protein sequence ID" value="KKN76487.1"/>
    <property type="molecule type" value="Genomic_DNA"/>
</dbReference>
<sequence>MKPTDEELRRFWEFYGLHYTVPYWVDDNDNLAFYGETHSELLKSINLTILFQYAVPVLDFWLASKEKSKRVGVQVQYHGKLLGLVFDETFEDALFWALDKVRETI</sequence>
<accession>A0A0F9TNJ2</accession>
<dbReference type="AlphaFoldDB" id="A0A0F9TNJ2"/>
<organism evidence="1">
    <name type="scientific">marine sediment metagenome</name>
    <dbReference type="NCBI Taxonomy" id="412755"/>
    <lineage>
        <taxon>unclassified sequences</taxon>
        <taxon>metagenomes</taxon>
        <taxon>ecological metagenomes</taxon>
    </lineage>
</organism>
<name>A0A0F9TNJ2_9ZZZZ</name>
<protein>
    <submittedName>
        <fullName evidence="1">Uncharacterized protein</fullName>
    </submittedName>
</protein>
<evidence type="ECO:0000313" key="1">
    <source>
        <dbReference type="EMBL" id="KKN76487.1"/>
    </source>
</evidence>
<gene>
    <name evidence="1" type="ORF">LCGC14_0369960</name>
</gene>
<reference evidence="1" key="1">
    <citation type="journal article" date="2015" name="Nature">
        <title>Complex archaea that bridge the gap between prokaryotes and eukaryotes.</title>
        <authorList>
            <person name="Spang A."/>
            <person name="Saw J.H."/>
            <person name="Jorgensen S.L."/>
            <person name="Zaremba-Niedzwiedzka K."/>
            <person name="Martijn J."/>
            <person name="Lind A.E."/>
            <person name="van Eijk R."/>
            <person name="Schleper C."/>
            <person name="Guy L."/>
            <person name="Ettema T.J."/>
        </authorList>
    </citation>
    <scope>NUCLEOTIDE SEQUENCE</scope>
</reference>